<evidence type="ECO:0000313" key="2">
    <source>
        <dbReference type="Proteomes" id="UP000241394"/>
    </source>
</evidence>
<dbReference type="FunCoup" id="A0A2R6P807">
    <property type="interactions" value="5040"/>
</dbReference>
<dbReference type="GO" id="GO:0006890">
    <property type="term" value="P:retrograde vesicle-mediated transport, Golgi to endoplasmic reticulum"/>
    <property type="evidence" value="ECO:0007669"/>
    <property type="project" value="InterPro"/>
</dbReference>
<organism evidence="1 2">
    <name type="scientific">Actinidia chinensis var. chinensis</name>
    <name type="common">Chinese soft-hair kiwi</name>
    <dbReference type="NCBI Taxonomy" id="1590841"/>
    <lineage>
        <taxon>Eukaryota</taxon>
        <taxon>Viridiplantae</taxon>
        <taxon>Streptophyta</taxon>
        <taxon>Embryophyta</taxon>
        <taxon>Tracheophyta</taxon>
        <taxon>Spermatophyta</taxon>
        <taxon>Magnoliopsida</taxon>
        <taxon>eudicotyledons</taxon>
        <taxon>Gunneridae</taxon>
        <taxon>Pentapetalae</taxon>
        <taxon>asterids</taxon>
        <taxon>Ericales</taxon>
        <taxon>Actinidiaceae</taxon>
        <taxon>Actinidia</taxon>
    </lineage>
</organism>
<dbReference type="PANTHER" id="PTHR13520">
    <property type="entry name" value="RAD50-INTERACTING PROTEIN 1 RINT-1"/>
    <property type="match status" value="1"/>
</dbReference>
<keyword evidence="2" id="KW-1185">Reference proteome</keyword>
<dbReference type="GO" id="GO:0070939">
    <property type="term" value="C:Dsl1/NZR complex"/>
    <property type="evidence" value="ECO:0007669"/>
    <property type="project" value="InterPro"/>
</dbReference>
<reference evidence="2" key="2">
    <citation type="journal article" date="2018" name="BMC Genomics">
        <title>A manually annotated Actinidia chinensis var. chinensis (kiwifruit) genome highlights the challenges associated with draft genomes and gene prediction in plants.</title>
        <authorList>
            <person name="Pilkington S.M."/>
            <person name="Crowhurst R."/>
            <person name="Hilario E."/>
            <person name="Nardozza S."/>
            <person name="Fraser L."/>
            <person name="Peng Y."/>
            <person name="Gunaseelan K."/>
            <person name="Simpson R."/>
            <person name="Tahir J."/>
            <person name="Deroles S.C."/>
            <person name="Templeton K."/>
            <person name="Luo Z."/>
            <person name="Davy M."/>
            <person name="Cheng C."/>
            <person name="McNeilage M."/>
            <person name="Scaglione D."/>
            <person name="Liu Y."/>
            <person name="Zhang Q."/>
            <person name="Datson P."/>
            <person name="De Silva N."/>
            <person name="Gardiner S.E."/>
            <person name="Bassett H."/>
            <person name="Chagne D."/>
            <person name="McCallum J."/>
            <person name="Dzierzon H."/>
            <person name="Deng C."/>
            <person name="Wang Y.Y."/>
            <person name="Barron L."/>
            <person name="Manako K."/>
            <person name="Bowen J."/>
            <person name="Foster T.M."/>
            <person name="Erridge Z.A."/>
            <person name="Tiffin H."/>
            <person name="Waite C.N."/>
            <person name="Davies K.M."/>
            <person name="Grierson E.P."/>
            <person name="Laing W.A."/>
            <person name="Kirk R."/>
            <person name="Chen X."/>
            <person name="Wood M."/>
            <person name="Montefiori M."/>
            <person name="Brummell D.A."/>
            <person name="Schwinn K.E."/>
            <person name="Catanach A."/>
            <person name="Fullerton C."/>
            <person name="Li D."/>
            <person name="Meiyalaghan S."/>
            <person name="Nieuwenhuizen N."/>
            <person name="Read N."/>
            <person name="Prakash R."/>
            <person name="Hunter D."/>
            <person name="Zhang H."/>
            <person name="McKenzie M."/>
            <person name="Knabel M."/>
            <person name="Harris A."/>
            <person name="Allan A.C."/>
            <person name="Gleave A."/>
            <person name="Chen A."/>
            <person name="Janssen B.J."/>
            <person name="Plunkett B."/>
            <person name="Ampomah-Dwamena C."/>
            <person name="Voogd C."/>
            <person name="Leif D."/>
            <person name="Lafferty D."/>
            <person name="Souleyre E.J.F."/>
            <person name="Varkonyi-Gasic E."/>
            <person name="Gambi F."/>
            <person name="Hanley J."/>
            <person name="Yao J.L."/>
            <person name="Cheung J."/>
            <person name="David K.M."/>
            <person name="Warren B."/>
            <person name="Marsh K."/>
            <person name="Snowden K.C."/>
            <person name="Lin-Wang K."/>
            <person name="Brian L."/>
            <person name="Martinez-Sanchez M."/>
            <person name="Wang M."/>
            <person name="Ileperuma N."/>
            <person name="Macnee N."/>
            <person name="Campin R."/>
            <person name="McAtee P."/>
            <person name="Drummond R.S.M."/>
            <person name="Espley R.V."/>
            <person name="Ireland H.S."/>
            <person name="Wu R."/>
            <person name="Atkinson R.G."/>
            <person name="Karunairetnam S."/>
            <person name="Bulley S."/>
            <person name="Chunkath S."/>
            <person name="Hanley Z."/>
            <person name="Storey R."/>
            <person name="Thrimawithana A.H."/>
            <person name="Thomson S."/>
            <person name="David C."/>
            <person name="Testolin R."/>
            <person name="Huang H."/>
            <person name="Hellens R.P."/>
            <person name="Schaffer R.J."/>
        </authorList>
    </citation>
    <scope>NUCLEOTIDE SEQUENCE [LARGE SCALE GENOMIC DNA]</scope>
    <source>
        <strain evidence="2">cv. Red5</strain>
    </source>
</reference>
<accession>A0A2R6P807</accession>
<dbReference type="GO" id="GO:0060628">
    <property type="term" value="P:regulation of ER to Golgi vesicle-mediated transport"/>
    <property type="evidence" value="ECO:0007669"/>
    <property type="project" value="TreeGrafter"/>
</dbReference>
<dbReference type="InParanoid" id="A0A2R6P807"/>
<dbReference type="Proteomes" id="UP000241394">
    <property type="component" value="Chromosome LG28"/>
</dbReference>
<name>A0A2R6P807_ACTCC</name>
<dbReference type="PANTHER" id="PTHR13520:SF0">
    <property type="entry name" value="RAD50-INTERACTING PROTEIN 1"/>
    <property type="match status" value="1"/>
</dbReference>
<dbReference type="AlphaFoldDB" id="A0A2R6P807"/>
<dbReference type="GO" id="GO:0006888">
    <property type="term" value="P:endoplasmic reticulum to Golgi vesicle-mediated transport"/>
    <property type="evidence" value="ECO:0007669"/>
    <property type="project" value="InterPro"/>
</dbReference>
<gene>
    <name evidence="1" type="ORF">CEY00_Acc32353</name>
</gene>
<dbReference type="PROSITE" id="PS51386">
    <property type="entry name" value="RINT1_TIP20"/>
    <property type="match status" value="1"/>
</dbReference>
<protein>
    <submittedName>
        <fullName evidence="1">RINT1-like protein</fullName>
    </submittedName>
</protein>
<dbReference type="STRING" id="1590841.A0A2R6P807"/>
<sequence length="837" mass="95211">MMAMDLPDHRDLSPNLLGFLHHNFTTTTAATDNHRQHFTLLHDRACDLAEGLTAECAESDAHLLHLQQNLPKLLISWISRSIAAKTALHSLTRNRTSPFGIGSMKIQRILSEDLPQLARELKRIDDIRSYAAKISDTTLQLEAMVGDLEDAVLSFLNSQTGKALAANCSDPLVLIGHGSRQEKFFQAVRSMNDIEELLISPVKFQPQWCHLMKSVDSRVNKILTVLRPQFLADHRALLSSLGWPPKVLTSAIGGKISDLPNPLLLMQEDKKKAYSASFQALCALQHLQARREKRQLDLLGQKKKLSTGLWAIDELVSPIASRIEHHFLKWADQPEFVFALVYKVTRDFIGGVDDVLQPLIDRAKLVSFSAKEAWVSAMVHTLSEFLAERVFPVLSERYNEKKSRLEVISSWLHLIDLMVNFDKQILSLLSSESYLCLGDSKSLVGSSRALYVFSLFSDRPDYLKIWAKIELKEGKRKLKAELRHERAWLVSTKLVGSTVDITNEQFVLYTREDHKAPLIAESALKLAWEMIERCGTLPDILARILFIRSTAAKLLWYFFHLLLLQYKSTELLATDCDNDSLPTLCGVINAARYCESKLQQWSDDVNFLEMRIAENDTSTCVKVDANDDFYFFGGEIKSLADLEMNLIMEIISGLLYHFERLTHEYVQNEKRFEQEGDDVGVIGASEGTDFLVSVDFIEALDTLRNRLCVIYGSLNPKDFSDLWRSVADGLDRFISASIFMSDCRFSEKGISQLGSDMRALFHVFKPFCDRPEAFFPRIRNSLKLLEMDRQDLGRLQFVSSNASDRTGCLHFCGITHLSFDQADKILRNRNYECPLRR</sequence>
<dbReference type="Pfam" id="PF04437">
    <property type="entry name" value="RINT1_TIP1"/>
    <property type="match status" value="1"/>
</dbReference>
<dbReference type="OrthoDB" id="2189254at2759"/>
<dbReference type="Gramene" id="PSR86729">
    <property type="protein sequence ID" value="PSR86729"/>
    <property type="gene ID" value="CEY00_Acc32353"/>
</dbReference>
<evidence type="ECO:0000313" key="1">
    <source>
        <dbReference type="EMBL" id="PSR86729.1"/>
    </source>
</evidence>
<proteinExistence type="predicted"/>
<dbReference type="EMBL" id="NKQK01000028">
    <property type="protein sequence ID" value="PSR86729.1"/>
    <property type="molecule type" value="Genomic_DNA"/>
</dbReference>
<dbReference type="OMA" id="LEYHFAK"/>
<comment type="caution">
    <text evidence="1">The sequence shown here is derived from an EMBL/GenBank/DDBJ whole genome shotgun (WGS) entry which is preliminary data.</text>
</comment>
<reference evidence="1 2" key="1">
    <citation type="submission" date="2017-07" db="EMBL/GenBank/DDBJ databases">
        <title>An improved, manually edited Actinidia chinensis var. chinensis (kiwifruit) genome highlights the challenges associated with draft genomes and gene prediction in plants.</title>
        <authorList>
            <person name="Pilkington S."/>
            <person name="Crowhurst R."/>
            <person name="Hilario E."/>
            <person name="Nardozza S."/>
            <person name="Fraser L."/>
            <person name="Peng Y."/>
            <person name="Gunaseelan K."/>
            <person name="Simpson R."/>
            <person name="Tahir J."/>
            <person name="Deroles S."/>
            <person name="Templeton K."/>
            <person name="Luo Z."/>
            <person name="Davy M."/>
            <person name="Cheng C."/>
            <person name="Mcneilage M."/>
            <person name="Scaglione D."/>
            <person name="Liu Y."/>
            <person name="Zhang Q."/>
            <person name="Datson P."/>
            <person name="De Silva N."/>
            <person name="Gardiner S."/>
            <person name="Bassett H."/>
            <person name="Chagne D."/>
            <person name="Mccallum J."/>
            <person name="Dzierzon H."/>
            <person name="Deng C."/>
            <person name="Wang Y.-Y."/>
            <person name="Barron N."/>
            <person name="Manako K."/>
            <person name="Bowen J."/>
            <person name="Foster T."/>
            <person name="Erridge Z."/>
            <person name="Tiffin H."/>
            <person name="Waite C."/>
            <person name="Davies K."/>
            <person name="Grierson E."/>
            <person name="Laing W."/>
            <person name="Kirk R."/>
            <person name="Chen X."/>
            <person name="Wood M."/>
            <person name="Montefiori M."/>
            <person name="Brummell D."/>
            <person name="Schwinn K."/>
            <person name="Catanach A."/>
            <person name="Fullerton C."/>
            <person name="Li D."/>
            <person name="Meiyalaghan S."/>
            <person name="Nieuwenhuizen N."/>
            <person name="Read N."/>
            <person name="Prakash R."/>
            <person name="Hunter D."/>
            <person name="Zhang H."/>
            <person name="Mckenzie M."/>
            <person name="Knabel M."/>
            <person name="Harris A."/>
            <person name="Allan A."/>
            <person name="Chen A."/>
            <person name="Janssen B."/>
            <person name="Plunkett B."/>
            <person name="Dwamena C."/>
            <person name="Voogd C."/>
            <person name="Leif D."/>
            <person name="Lafferty D."/>
            <person name="Souleyre E."/>
            <person name="Varkonyi-Gasic E."/>
            <person name="Gambi F."/>
            <person name="Hanley J."/>
            <person name="Yao J.-L."/>
            <person name="Cheung J."/>
            <person name="David K."/>
            <person name="Warren B."/>
            <person name="Marsh K."/>
            <person name="Snowden K."/>
            <person name="Lin-Wang K."/>
            <person name="Brian L."/>
            <person name="Martinez-Sanchez M."/>
            <person name="Wang M."/>
            <person name="Ileperuma N."/>
            <person name="Macnee N."/>
            <person name="Campin R."/>
            <person name="Mcatee P."/>
            <person name="Drummond R."/>
            <person name="Espley R."/>
            <person name="Ireland H."/>
            <person name="Wu R."/>
            <person name="Atkinson R."/>
            <person name="Karunairetnam S."/>
            <person name="Bulley S."/>
            <person name="Chunkath S."/>
            <person name="Hanley Z."/>
            <person name="Storey R."/>
            <person name="Thrimawithana A."/>
            <person name="Thomson S."/>
            <person name="David C."/>
            <person name="Testolin R."/>
        </authorList>
    </citation>
    <scope>NUCLEOTIDE SEQUENCE [LARGE SCALE GENOMIC DNA]</scope>
    <source>
        <strain evidence="2">cv. Red5</strain>
        <tissue evidence="1">Young leaf</tissue>
    </source>
</reference>
<dbReference type="InterPro" id="IPR007528">
    <property type="entry name" value="RINT1_Tip20"/>
</dbReference>